<dbReference type="AlphaFoldDB" id="Q657H2"/>
<dbReference type="EMBL" id="AP003211">
    <property type="protein sequence ID" value="BAD45048.1"/>
    <property type="molecule type" value="Genomic_DNA"/>
</dbReference>
<feature type="compositionally biased region" description="Pro residues" evidence="1">
    <location>
        <begin position="117"/>
        <end position="129"/>
    </location>
</feature>
<feature type="region of interest" description="Disordered" evidence="1">
    <location>
        <begin position="102"/>
        <end position="129"/>
    </location>
</feature>
<proteinExistence type="predicted"/>
<feature type="region of interest" description="Disordered" evidence="1">
    <location>
        <begin position="1"/>
        <end position="60"/>
    </location>
</feature>
<sequence length="467" mass="50203">MDSKINWGELIPIPSSSIPPNFPLDSCPQSSRTPAPTPATFHGRRPRIPPPFPASPVAGSLSSPIKWNPLDPFSSFSPLPRSPVAAPPLPAILLSLPCCRPPPAASPSSPERRSAAPSPPSDSQPPPLPRAVLRLARREPDARSRRRLVASSPLHRLRPAAVRRRYANRHRRLLHRRRSVVLSSGCSSVLPEHRSRRAGLSFLLVDVAFGSPFRRARAPADVAISTSGIATASQRRRPRHRLLSILVVADVPSAPVVVVVVLPSFPIVVAFVPPSSRSRSPPVVCQASRCSPVVVFVLGSMSSSLVSAVSRLRPMIAAEAVPSPFVSVVPVRLRRARSSSSFSRLVAWCPFGVARAHCAVVDPGTRVLVSVVVRVCVVTVLAGLEVQGFASSTSATIRTGLRASVAKHYRTNHMSNGTRIEMDEVVATMDISEANEGYTSCGSVIEMSRQMKTTRVGALREALEKKS</sequence>
<protein>
    <submittedName>
        <fullName evidence="2">Cell wall protein-like</fullName>
    </submittedName>
</protein>
<accession>Q657H2</accession>
<dbReference type="Proteomes" id="UP000817658">
    <property type="component" value="Chromosome 1"/>
</dbReference>
<gene>
    <name evidence="2" type="primary">OSJNBa0011P19.15</name>
</gene>
<reference evidence="2" key="1">
    <citation type="journal article" date="2002" name="Nature">
        <title>The genome sequence and structure of rice chromosome 1.</title>
        <authorList>
            <person name="Sasaki T."/>
            <person name="Matsumoto T."/>
            <person name="Yamamoto K."/>
            <person name="Sakata K."/>
            <person name="Baba T."/>
            <person name="Katayose Y."/>
            <person name="Wu J."/>
            <person name="Niimura Y."/>
            <person name="Cheng Z."/>
            <person name="Nagamura Y."/>
            <person name="Antonio B.A."/>
            <person name="Kanamori H."/>
            <person name="Hosokawa S."/>
            <person name="Masukawa M."/>
            <person name="Arikawa K."/>
            <person name="Chiden Y."/>
            <person name="Hayashi M."/>
            <person name="Okamoto M."/>
            <person name="Ando T."/>
            <person name="Aoki H."/>
            <person name="Arita K."/>
            <person name="Hamada M."/>
            <person name="Harada C."/>
            <person name="Hijishita S."/>
            <person name="Honda M."/>
            <person name="Ichikawa Y."/>
            <person name="Idonuma A."/>
            <person name="Iijima M."/>
            <person name="Ikeda M."/>
            <person name="Ikeno M."/>
            <person name="Itoh S."/>
            <person name="Itoh T."/>
            <person name="Itoh Y."/>
            <person name="Itoh Y."/>
            <person name="Iwabuchi A."/>
            <person name="Kamiya K."/>
            <person name="Karasawa W."/>
            <person name="Katagiri S."/>
            <person name="Kikuta A."/>
            <person name="Kobayashi N."/>
            <person name="Kono I."/>
            <person name="Machita K."/>
            <person name="Maehara T."/>
            <person name="Mizuno H."/>
            <person name="Mizubayashi T."/>
            <person name="Mukai Y."/>
            <person name="Nagasaki H."/>
            <person name="Nakashima M."/>
            <person name="Nakama Y."/>
            <person name="Nakamichi Y."/>
            <person name="Nakamura M."/>
            <person name="Namiki N."/>
            <person name="Negishi M."/>
            <person name="Ohta I."/>
            <person name="Ono N."/>
            <person name="Saji S."/>
            <person name="Sakai K."/>
            <person name="Shibata M."/>
            <person name="Shimokawa T."/>
            <person name="Shomura A."/>
            <person name="Song J."/>
            <person name="Takazaki Y."/>
            <person name="Terasawa K."/>
            <person name="Tsuji K."/>
            <person name="Waki K."/>
            <person name="Yamagata H."/>
            <person name="Yamane H."/>
            <person name="Yoshiki S."/>
            <person name="Yoshihara R."/>
            <person name="Yukawa K."/>
            <person name="Zhong H."/>
            <person name="Iwama H."/>
            <person name="Endo T."/>
            <person name="Ito H."/>
            <person name="Hahn J.H."/>
            <person name="Kim H.I."/>
            <person name="Eun M.Y."/>
            <person name="Yano M."/>
            <person name="Jiang J."/>
            <person name="Gojobori T."/>
        </authorList>
    </citation>
    <scope>NUCLEOTIDE SEQUENCE [LARGE SCALE GENOMIC DNA]</scope>
</reference>
<organism evidence="2">
    <name type="scientific">Oryza sativa subsp. japonica</name>
    <name type="common">Rice</name>
    <dbReference type="NCBI Taxonomy" id="39947"/>
    <lineage>
        <taxon>Eukaryota</taxon>
        <taxon>Viridiplantae</taxon>
        <taxon>Streptophyta</taxon>
        <taxon>Embryophyta</taxon>
        <taxon>Tracheophyta</taxon>
        <taxon>Spermatophyta</taxon>
        <taxon>Magnoliopsida</taxon>
        <taxon>Liliopsida</taxon>
        <taxon>Poales</taxon>
        <taxon>Poaceae</taxon>
        <taxon>BOP clade</taxon>
        <taxon>Oryzoideae</taxon>
        <taxon>Oryzeae</taxon>
        <taxon>Oryzinae</taxon>
        <taxon>Oryza</taxon>
        <taxon>Oryza sativa</taxon>
    </lineage>
</organism>
<evidence type="ECO:0000256" key="1">
    <source>
        <dbReference type="SAM" id="MobiDB-lite"/>
    </source>
</evidence>
<name>Q657H2_ORYSJ</name>
<evidence type="ECO:0000313" key="2">
    <source>
        <dbReference type="EMBL" id="BAD45048.1"/>
    </source>
</evidence>